<dbReference type="EMBL" id="DXAN01000003">
    <property type="protein sequence ID" value="HJA07799.1"/>
    <property type="molecule type" value="Genomic_DNA"/>
</dbReference>
<keyword evidence="2" id="KW-0288">FMN</keyword>
<dbReference type="PANTHER" id="PTHR43278:SF4">
    <property type="entry name" value="NAD(P)H-DEPENDENT FMN-CONTAINING OXIDOREDUCTASE YWQN-RELATED"/>
    <property type="match status" value="1"/>
</dbReference>
<evidence type="ECO:0000256" key="2">
    <source>
        <dbReference type="ARBA" id="ARBA00022643"/>
    </source>
</evidence>
<reference evidence="4" key="2">
    <citation type="submission" date="2021-04" db="EMBL/GenBank/DDBJ databases">
        <authorList>
            <person name="Gilroy R."/>
        </authorList>
    </citation>
    <scope>NUCLEOTIDE SEQUENCE</scope>
    <source>
        <strain evidence="4">CHK186-16707</strain>
    </source>
</reference>
<dbReference type="InterPro" id="IPR029039">
    <property type="entry name" value="Flavoprotein-like_sf"/>
</dbReference>
<dbReference type="GO" id="GO:0016491">
    <property type="term" value="F:oxidoreductase activity"/>
    <property type="evidence" value="ECO:0007669"/>
    <property type="project" value="InterPro"/>
</dbReference>
<proteinExistence type="predicted"/>
<dbReference type="InterPro" id="IPR051796">
    <property type="entry name" value="ISF_SsuE-like"/>
</dbReference>
<accession>A0A9D2KJD8</accession>
<comment type="caution">
    <text evidence="4">The sequence shown here is derived from an EMBL/GenBank/DDBJ whole genome shotgun (WGS) entry which is preliminary data.</text>
</comment>
<reference evidence="4" key="1">
    <citation type="journal article" date="2021" name="PeerJ">
        <title>Extensive microbial diversity within the chicken gut microbiome revealed by metagenomics and culture.</title>
        <authorList>
            <person name="Gilroy R."/>
            <person name="Ravi A."/>
            <person name="Getino M."/>
            <person name="Pursley I."/>
            <person name="Horton D.L."/>
            <person name="Alikhan N.F."/>
            <person name="Baker D."/>
            <person name="Gharbi K."/>
            <person name="Hall N."/>
            <person name="Watson M."/>
            <person name="Adriaenssens E.M."/>
            <person name="Foster-Nyarko E."/>
            <person name="Jarju S."/>
            <person name="Secka A."/>
            <person name="Antonio M."/>
            <person name="Oren A."/>
            <person name="Chaudhuri R.R."/>
            <person name="La Ragione R."/>
            <person name="Hildebrand F."/>
            <person name="Pallen M.J."/>
        </authorList>
    </citation>
    <scope>NUCLEOTIDE SEQUENCE</scope>
    <source>
        <strain evidence="4">CHK186-16707</strain>
    </source>
</reference>
<keyword evidence="1" id="KW-0285">Flavoprotein</keyword>
<organism evidence="4 5">
    <name type="scientific">Candidatus Mailhella merdigallinarum</name>
    <dbReference type="NCBI Taxonomy" id="2838658"/>
    <lineage>
        <taxon>Bacteria</taxon>
        <taxon>Pseudomonadati</taxon>
        <taxon>Thermodesulfobacteriota</taxon>
        <taxon>Desulfovibrionia</taxon>
        <taxon>Desulfovibrionales</taxon>
        <taxon>Desulfovibrionaceae</taxon>
        <taxon>Mailhella</taxon>
    </lineage>
</organism>
<evidence type="ECO:0000256" key="1">
    <source>
        <dbReference type="ARBA" id="ARBA00022630"/>
    </source>
</evidence>
<dbReference type="Pfam" id="PF03358">
    <property type="entry name" value="FMN_red"/>
    <property type="match status" value="1"/>
</dbReference>
<dbReference type="Gene3D" id="3.40.50.360">
    <property type="match status" value="1"/>
</dbReference>
<dbReference type="Proteomes" id="UP000824225">
    <property type="component" value="Unassembled WGS sequence"/>
</dbReference>
<dbReference type="PANTHER" id="PTHR43278">
    <property type="entry name" value="NAD(P)H-DEPENDENT FMN-CONTAINING OXIDOREDUCTASE YWQN-RELATED"/>
    <property type="match status" value="1"/>
</dbReference>
<dbReference type="InterPro" id="IPR005025">
    <property type="entry name" value="FMN_Rdtase-like_dom"/>
</dbReference>
<dbReference type="SUPFAM" id="SSF52218">
    <property type="entry name" value="Flavoproteins"/>
    <property type="match status" value="1"/>
</dbReference>
<dbReference type="AlphaFoldDB" id="A0A9D2KJD8"/>
<gene>
    <name evidence="4" type="ORF">H9962_01200</name>
</gene>
<protein>
    <submittedName>
        <fullName evidence="4">NAD(P)H-dependent oxidoreductase</fullName>
    </submittedName>
</protein>
<evidence type="ECO:0000313" key="5">
    <source>
        <dbReference type="Proteomes" id="UP000824225"/>
    </source>
</evidence>
<evidence type="ECO:0000313" key="4">
    <source>
        <dbReference type="EMBL" id="HJA07799.1"/>
    </source>
</evidence>
<sequence>MSAAPALILACSPRRGGNTDTAAALLAAALSPPTGAASAEIRRVADVEPGPCLACDACAARPGTCVRHDAALPLLKDMASASAACLVSPIYFYHLPAQAKALVDRAQAFWHLSPDRKPGGGRRLGVVLLGARPRGDKLFSGALLTVRYMAEALGLTAAEPLLLYGLDGADALRSRPDLGERVTEYGRALAAAV</sequence>
<name>A0A9D2KJD8_9BACT</name>
<evidence type="ECO:0000259" key="3">
    <source>
        <dbReference type="Pfam" id="PF03358"/>
    </source>
</evidence>
<feature type="domain" description="NADPH-dependent FMN reductase-like" evidence="3">
    <location>
        <begin position="7"/>
        <end position="135"/>
    </location>
</feature>